<evidence type="ECO:0000313" key="1">
    <source>
        <dbReference type="EMBL" id="MPN58451.1"/>
    </source>
</evidence>
<comment type="caution">
    <text evidence="1">The sequence shown here is derived from an EMBL/GenBank/DDBJ whole genome shotgun (WGS) entry which is preliminary data.</text>
</comment>
<dbReference type="AlphaFoldDB" id="A0A645J492"/>
<dbReference type="EMBL" id="VSSQ01131145">
    <property type="protein sequence ID" value="MPN58451.1"/>
    <property type="molecule type" value="Genomic_DNA"/>
</dbReference>
<name>A0A645J492_9ZZZZ</name>
<protein>
    <submittedName>
        <fullName evidence="1">Uncharacterized protein</fullName>
    </submittedName>
</protein>
<gene>
    <name evidence="1" type="ORF">SDC9_206156</name>
</gene>
<proteinExistence type="predicted"/>
<sequence>MNDLIVVRHKASAYFPAEPFNTVLGMQKSKLLIDFCYLFSISKHKIARQKTEYLLLYESDFLSGHIKYMKLFTERKKLSLDEIFILSVFFLDSKLICPRKHLLLYV</sequence>
<organism evidence="1">
    <name type="scientific">bioreactor metagenome</name>
    <dbReference type="NCBI Taxonomy" id="1076179"/>
    <lineage>
        <taxon>unclassified sequences</taxon>
        <taxon>metagenomes</taxon>
        <taxon>ecological metagenomes</taxon>
    </lineage>
</organism>
<reference evidence="1" key="1">
    <citation type="submission" date="2019-08" db="EMBL/GenBank/DDBJ databases">
        <authorList>
            <person name="Kucharzyk K."/>
            <person name="Murdoch R.W."/>
            <person name="Higgins S."/>
            <person name="Loffler F."/>
        </authorList>
    </citation>
    <scope>NUCLEOTIDE SEQUENCE</scope>
</reference>
<accession>A0A645J492</accession>